<name>A0A553R1N2_9TELE</name>
<dbReference type="InterPro" id="IPR029405">
    <property type="entry name" value="APCDD1_dom"/>
</dbReference>
<dbReference type="STRING" id="623744.A0A553R1N2"/>
<evidence type="ECO:0000256" key="7">
    <source>
        <dbReference type="SAM" id="SignalP"/>
    </source>
</evidence>
<proteinExistence type="predicted"/>
<keyword evidence="2" id="KW-0812">Transmembrane</keyword>
<comment type="subcellular location">
    <subcellularLocation>
        <location evidence="1">Membrane</location>
        <topology evidence="1">Single-pass membrane protein</topology>
    </subcellularLocation>
</comment>
<dbReference type="GO" id="GO:0017147">
    <property type="term" value="F:Wnt-protein binding"/>
    <property type="evidence" value="ECO:0007669"/>
    <property type="project" value="InterPro"/>
</dbReference>
<evidence type="ECO:0000256" key="3">
    <source>
        <dbReference type="ARBA" id="ARBA00022729"/>
    </source>
</evidence>
<feature type="signal peptide" evidence="7">
    <location>
        <begin position="1"/>
        <end position="26"/>
    </location>
</feature>
<dbReference type="GO" id="GO:0030178">
    <property type="term" value="P:negative regulation of Wnt signaling pathway"/>
    <property type="evidence" value="ECO:0007669"/>
    <property type="project" value="InterPro"/>
</dbReference>
<evidence type="ECO:0000256" key="4">
    <source>
        <dbReference type="ARBA" id="ARBA00023136"/>
    </source>
</evidence>
<keyword evidence="4" id="KW-0472">Membrane</keyword>
<accession>A0A553R1N2</accession>
<sequence>MLSLFSSAVLLVESACLLMLPRSVRSDSPVCKSIIQKIHGGEHVIAQIPPNITGHWVSDSCEVRPGPEFITRSYRFFSNHSFQALQFYYQDAQCSRPSYSLLILGHIYPEHPSHTVRGGTDAEYRLHHVLLMCYELEAVPTIQQRMLSSCDLRQPLQIGETYQLLDETGHDCTGGLHFSMQELTLIRLEQHEGMEELFLGDVHTEREHKRRHKPAAYQSPLQRAEVSLHHCAVCRVISVSSFAHPPLLQAHPDPPLFLDGHWVSLRCEARPGRLFLTRQLHFHSKNRTWSGLFQHFSDPECSRASFSISAKGNYTPGDTSRSIRGAVEFTFMVSQMSLRPLDAATISLLSVFFRRSSAHSCGGGSWSLGVAQDLSTTSGCPALGLRLPHTEYEIFRSGRDQFGRYLLFNGQRPSDGSSPETPERRPTAFQPPLLECSSAGGEEQHRQGHWRDEGKEEKRRLVGRGRNNTLNGVIILLTTMIPLMRQINEN</sequence>
<evidence type="ECO:0000256" key="2">
    <source>
        <dbReference type="ARBA" id="ARBA00022692"/>
    </source>
</evidence>
<reference evidence="9 10" key="1">
    <citation type="journal article" date="2019" name="Sci. Data">
        <title>Hybrid genome assembly and annotation of Danionella translucida.</title>
        <authorList>
            <person name="Kadobianskyi M."/>
            <person name="Schulze L."/>
            <person name="Schuelke M."/>
            <person name="Judkewitz B."/>
        </authorList>
    </citation>
    <scope>NUCLEOTIDE SEQUENCE [LARGE SCALE GENOMIC DNA]</scope>
    <source>
        <strain evidence="9 10">Bolton</strain>
    </source>
</reference>
<dbReference type="PANTHER" id="PTHR31021">
    <property type="entry name" value="ADENOMATOSIS POLYPOSIS COLI DOWN-REGULATED 1"/>
    <property type="match status" value="1"/>
</dbReference>
<evidence type="ECO:0000259" key="8">
    <source>
        <dbReference type="SMART" id="SM01352"/>
    </source>
</evidence>
<gene>
    <name evidence="9" type="ORF">DNTS_025483</name>
</gene>
<dbReference type="PANTHER" id="PTHR31021:SF1">
    <property type="entry name" value="CHROMOSOME UNDETERMINED SCAFFOLD_56, WHOLE GENOME SHOTGUN SEQUENCE"/>
    <property type="match status" value="1"/>
</dbReference>
<dbReference type="InterPro" id="IPR042425">
    <property type="entry name" value="APCDD1"/>
</dbReference>
<evidence type="ECO:0000313" key="10">
    <source>
        <dbReference type="Proteomes" id="UP000316079"/>
    </source>
</evidence>
<dbReference type="Proteomes" id="UP000316079">
    <property type="component" value="Unassembled WGS sequence"/>
</dbReference>
<evidence type="ECO:0000313" key="9">
    <source>
        <dbReference type="EMBL" id="TRY96094.1"/>
    </source>
</evidence>
<comment type="caution">
    <text evidence="9">The sequence shown here is derived from an EMBL/GenBank/DDBJ whole genome shotgun (WGS) entry which is preliminary data.</text>
</comment>
<feature type="domain" description="APCDD1" evidence="8">
    <location>
        <begin position="30"/>
        <end position="250"/>
    </location>
</feature>
<keyword evidence="3 7" id="KW-0732">Signal</keyword>
<evidence type="ECO:0000256" key="5">
    <source>
        <dbReference type="ARBA" id="ARBA00023180"/>
    </source>
</evidence>
<dbReference type="OrthoDB" id="5985602at2759"/>
<keyword evidence="10" id="KW-1185">Reference proteome</keyword>
<dbReference type="Pfam" id="PF14921">
    <property type="entry name" value="APCDDC"/>
    <property type="match status" value="2"/>
</dbReference>
<organism evidence="9 10">
    <name type="scientific">Danionella cerebrum</name>
    <dbReference type="NCBI Taxonomy" id="2873325"/>
    <lineage>
        <taxon>Eukaryota</taxon>
        <taxon>Metazoa</taxon>
        <taxon>Chordata</taxon>
        <taxon>Craniata</taxon>
        <taxon>Vertebrata</taxon>
        <taxon>Euteleostomi</taxon>
        <taxon>Actinopterygii</taxon>
        <taxon>Neopterygii</taxon>
        <taxon>Teleostei</taxon>
        <taxon>Ostariophysi</taxon>
        <taxon>Cypriniformes</taxon>
        <taxon>Danionidae</taxon>
        <taxon>Danioninae</taxon>
        <taxon>Danionella</taxon>
    </lineage>
</organism>
<evidence type="ECO:0000256" key="1">
    <source>
        <dbReference type="ARBA" id="ARBA00004167"/>
    </source>
</evidence>
<feature type="domain" description="APCDD1" evidence="8">
    <location>
        <begin position="251"/>
        <end position="441"/>
    </location>
</feature>
<dbReference type="AlphaFoldDB" id="A0A553R1N2"/>
<evidence type="ECO:0000256" key="6">
    <source>
        <dbReference type="SAM" id="MobiDB-lite"/>
    </source>
</evidence>
<feature type="region of interest" description="Disordered" evidence="6">
    <location>
        <begin position="408"/>
        <end position="463"/>
    </location>
</feature>
<feature type="compositionally biased region" description="Basic and acidic residues" evidence="6">
    <location>
        <begin position="442"/>
        <end position="460"/>
    </location>
</feature>
<dbReference type="EMBL" id="SRMA01025322">
    <property type="protein sequence ID" value="TRY96094.1"/>
    <property type="molecule type" value="Genomic_DNA"/>
</dbReference>
<dbReference type="GO" id="GO:0005886">
    <property type="term" value="C:plasma membrane"/>
    <property type="evidence" value="ECO:0007669"/>
    <property type="project" value="InterPro"/>
</dbReference>
<protein>
    <recommendedName>
        <fullName evidence="8">APCDD1 domain-containing protein</fullName>
    </recommendedName>
</protein>
<keyword evidence="5" id="KW-0325">Glycoprotein</keyword>
<feature type="chain" id="PRO_5021751444" description="APCDD1 domain-containing protein" evidence="7">
    <location>
        <begin position="27"/>
        <end position="490"/>
    </location>
</feature>
<feature type="compositionally biased region" description="Polar residues" evidence="6">
    <location>
        <begin position="411"/>
        <end position="420"/>
    </location>
</feature>
<dbReference type="SMART" id="SM01352">
    <property type="entry name" value="APCDDC"/>
    <property type="match status" value="2"/>
</dbReference>